<name>A0A4R0NWB4_9SPHI</name>
<protein>
    <submittedName>
        <fullName evidence="1">Uncharacterized protein</fullName>
    </submittedName>
</protein>
<gene>
    <name evidence="1" type="ORF">EZ449_17235</name>
</gene>
<dbReference type="EMBL" id="SJSN01000015">
    <property type="protein sequence ID" value="TCD04383.1"/>
    <property type="molecule type" value="Genomic_DNA"/>
</dbReference>
<accession>A0A4R0NWB4</accession>
<comment type="caution">
    <text evidence="1">The sequence shown here is derived from an EMBL/GenBank/DDBJ whole genome shotgun (WGS) entry which is preliminary data.</text>
</comment>
<keyword evidence="2" id="KW-1185">Reference proteome</keyword>
<organism evidence="1 2">
    <name type="scientific">Pedobacter frigidisoli</name>
    <dbReference type="NCBI Taxonomy" id="2530455"/>
    <lineage>
        <taxon>Bacteria</taxon>
        <taxon>Pseudomonadati</taxon>
        <taxon>Bacteroidota</taxon>
        <taxon>Sphingobacteriia</taxon>
        <taxon>Sphingobacteriales</taxon>
        <taxon>Sphingobacteriaceae</taxon>
        <taxon>Pedobacter</taxon>
    </lineage>
</organism>
<dbReference type="AlphaFoldDB" id="A0A4R0NWB4"/>
<sequence>MQRADDYNFAKGKIPFILETLRNNINKFTGKTIPLYLNDSKYKTYSSEKVGDYSLFSVKIDSTLKIEEIIFYTNDTKTAKSRIESEITSSLKEYVKKNKLNTKKGLFYIFEIYPYTNIVQPHLMKDKFN</sequence>
<dbReference type="OrthoDB" id="9802448at2"/>
<evidence type="ECO:0000313" key="1">
    <source>
        <dbReference type="EMBL" id="TCD04383.1"/>
    </source>
</evidence>
<reference evidence="1 2" key="1">
    <citation type="submission" date="2019-02" db="EMBL/GenBank/DDBJ databases">
        <title>Pedobacter sp. RP-3-11 sp. nov., isolated from Arctic soil.</title>
        <authorList>
            <person name="Dahal R.H."/>
        </authorList>
    </citation>
    <scope>NUCLEOTIDE SEQUENCE [LARGE SCALE GENOMIC DNA]</scope>
    <source>
        <strain evidence="1 2">RP-3-11</strain>
    </source>
</reference>
<proteinExistence type="predicted"/>
<evidence type="ECO:0000313" key="2">
    <source>
        <dbReference type="Proteomes" id="UP000291485"/>
    </source>
</evidence>
<dbReference type="Proteomes" id="UP000291485">
    <property type="component" value="Unassembled WGS sequence"/>
</dbReference>
<dbReference type="RefSeq" id="WP_131561159.1">
    <property type="nucleotide sequence ID" value="NZ_SJSN01000015.1"/>
</dbReference>